<feature type="non-terminal residue" evidence="9">
    <location>
        <position position="1"/>
    </location>
</feature>
<protein>
    <recommendedName>
        <fullName evidence="8">ABC transmembrane type-1 domain-containing protein</fullName>
    </recommendedName>
</protein>
<dbReference type="InterPro" id="IPR050366">
    <property type="entry name" value="BP-dependent_transpt_permease"/>
</dbReference>
<keyword evidence="6 7" id="KW-0472">Membrane</keyword>
<dbReference type="Gene3D" id="1.10.3720.10">
    <property type="entry name" value="MetI-like"/>
    <property type="match status" value="1"/>
</dbReference>
<dbReference type="CDD" id="cd06261">
    <property type="entry name" value="TM_PBP2"/>
    <property type="match status" value="1"/>
</dbReference>
<keyword evidence="2" id="KW-0813">Transport</keyword>
<dbReference type="SUPFAM" id="SSF161098">
    <property type="entry name" value="MetI-like"/>
    <property type="match status" value="1"/>
</dbReference>
<dbReference type="PANTHER" id="PTHR43386:SF1">
    <property type="entry name" value="D,D-DIPEPTIDE TRANSPORT SYSTEM PERMEASE PROTEIN DDPC-RELATED"/>
    <property type="match status" value="1"/>
</dbReference>
<evidence type="ECO:0000256" key="1">
    <source>
        <dbReference type="ARBA" id="ARBA00004651"/>
    </source>
</evidence>
<name>X1B5Y5_9ZZZZ</name>
<evidence type="ECO:0000256" key="3">
    <source>
        <dbReference type="ARBA" id="ARBA00022475"/>
    </source>
</evidence>
<evidence type="ECO:0000256" key="2">
    <source>
        <dbReference type="ARBA" id="ARBA00022448"/>
    </source>
</evidence>
<dbReference type="InterPro" id="IPR000515">
    <property type="entry name" value="MetI-like"/>
</dbReference>
<evidence type="ECO:0000313" key="9">
    <source>
        <dbReference type="EMBL" id="GAG91144.1"/>
    </source>
</evidence>
<feature type="transmembrane region" description="Helical" evidence="7">
    <location>
        <begin position="20"/>
        <end position="45"/>
    </location>
</feature>
<comment type="caution">
    <text evidence="9">The sequence shown here is derived from an EMBL/GenBank/DDBJ whole genome shotgun (WGS) entry which is preliminary data.</text>
</comment>
<accession>X1B5Y5</accession>
<dbReference type="Pfam" id="PF00528">
    <property type="entry name" value="BPD_transp_1"/>
    <property type="match status" value="1"/>
</dbReference>
<sequence length="110" mass="12014">AIISGAGKFKVMFKHILPNAISPIIIEFFGAMQSGTIIIVSISFLGLGDTSIPDWGTDLLYGRGQYGYSTYSSVFWPAYIWPGLFIVITAIGFMLIGDGLRDALDPRIHI</sequence>
<gene>
    <name evidence="9" type="ORF">S01H4_46386</name>
</gene>
<comment type="subcellular location">
    <subcellularLocation>
        <location evidence="1">Cell membrane</location>
        <topology evidence="1">Multi-pass membrane protein</topology>
    </subcellularLocation>
</comment>
<feature type="domain" description="ABC transmembrane type-1" evidence="8">
    <location>
        <begin position="1"/>
        <end position="97"/>
    </location>
</feature>
<feature type="transmembrane region" description="Helical" evidence="7">
    <location>
        <begin position="78"/>
        <end position="97"/>
    </location>
</feature>
<evidence type="ECO:0000256" key="7">
    <source>
        <dbReference type="SAM" id="Phobius"/>
    </source>
</evidence>
<dbReference type="GO" id="GO:0005886">
    <property type="term" value="C:plasma membrane"/>
    <property type="evidence" value="ECO:0007669"/>
    <property type="project" value="UniProtKB-SubCell"/>
</dbReference>
<keyword evidence="3" id="KW-1003">Cell membrane</keyword>
<dbReference type="InterPro" id="IPR035906">
    <property type="entry name" value="MetI-like_sf"/>
</dbReference>
<proteinExistence type="predicted"/>
<dbReference type="AlphaFoldDB" id="X1B5Y5"/>
<dbReference type="PANTHER" id="PTHR43386">
    <property type="entry name" value="OLIGOPEPTIDE TRANSPORT SYSTEM PERMEASE PROTEIN APPC"/>
    <property type="match status" value="1"/>
</dbReference>
<dbReference type="PROSITE" id="PS50928">
    <property type="entry name" value="ABC_TM1"/>
    <property type="match status" value="1"/>
</dbReference>
<evidence type="ECO:0000259" key="8">
    <source>
        <dbReference type="PROSITE" id="PS50928"/>
    </source>
</evidence>
<reference evidence="9" key="1">
    <citation type="journal article" date="2014" name="Front. Microbiol.">
        <title>High frequency of phylogenetically diverse reductive dehalogenase-homologous genes in deep subseafloor sedimentary metagenomes.</title>
        <authorList>
            <person name="Kawai M."/>
            <person name="Futagami T."/>
            <person name="Toyoda A."/>
            <person name="Takaki Y."/>
            <person name="Nishi S."/>
            <person name="Hori S."/>
            <person name="Arai W."/>
            <person name="Tsubouchi T."/>
            <person name="Morono Y."/>
            <person name="Uchiyama I."/>
            <person name="Ito T."/>
            <person name="Fujiyama A."/>
            <person name="Inagaki F."/>
            <person name="Takami H."/>
        </authorList>
    </citation>
    <scope>NUCLEOTIDE SEQUENCE</scope>
    <source>
        <strain evidence="9">Expedition CK06-06</strain>
    </source>
</reference>
<organism evidence="9">
    <name type="scientific">marine sediment metagenome</name>
    <dbReference type="NCBI Taxonomy" id="412755"/>
    <lineage>
        <taxon>unclassified sequences</taxon>
        <taxon>metagenomes</taxon>
        <taxon>ecological metagenomes</taxon>
    </lineage>
</organism>
<evidence type="ECO:0000256" key="6">
    <source>
        <dbReference type="ARBA" id="ARBA00023136"/>
    </source>
</evidence>
<dbReference type="GO" id="GO:0055085">
    <property type="term" value="P:transmembrane transport"/>
    <property type="evidence" value="ECO:0007669"/>
    <property type="project" value="InterPro"/>
</dbReference>
<dbReference type="EMBL" id="BART01025914">
    <property type="protein sequence ID" value="GAG91144.1"/>
    <property type="molecule type" value="Genomic_DNA"/>
</dbReference>
<evidence type="ECO:0000256" key="5">
    <source>
        <dbReference type="ARBA" id="ARBA00022989"/>
    </source>
</evidence>
<keyword evidence="5 7" id="KW-1133">Transmembrane helix</keyword>
<keyword evidence="4 7" id="KW-0812">Transmembrane</keyword>
<evidence type="ECO:0000256" key="4">
    <source>
        <dbReference type="ARBA" id="ARBA00022692"/>
    </source>
</evidence>